<dbReference type="EMBL" id="QWDE01000001">
    <property type="protein sequence ID" value="RFZ85192.1"/>
    <property type="molecule type" value="Genomic_DNA"/>
</dbReference>
<evidence type="ECO:0000313" key="1">
    <source>
        <dbReference type="EMBL" id="RFZ85192.1"/>
    </source>
</evidence>
<comment type="caution">
    <text evidence="1">The sequence shown here is derived from an EMBL/GenBank/DDBJ whole genome shotgun (WGS) entry which is preliminary data.</text>
</comment>
<dbReference type="AlphaFoldDB" id="A0A3E2NW20"/>
<sequence>MTVYEFNDLDQQEKAEAVWRGTFLAERIAGGLHVQLYSLPGCYVEVFYDQAANQITRFEAFTNKQLLAPYLAQTNFPI</sequence>
<evidence type="ECO:0000313" key="2">
    <source>
        <dbReference type="Proteomes" id="UP000260823"/>
    </source>
</evidence>
<proteinExistence type="predicted"/>
<dbReference type="Proteomes" id="UP000260823">
    <property type="component" value="Unassembled WGS sequence"/>
</dbReference>
<name>A0A3E2NW20_9SPHI</name>
<gene>
    <name evidence="1" type="ORF">DYU05_06215</name>
</gene>
<keyword evidence="2" id="KW-1185">Reference proteome</keyword>
<organism evidence="1 2">
    <name type="scientific">Mucilaginibacter terrenus</name>
    <dbReference type="NCBI Taxonomy" id="2482727"/>
    <lineage>
        <taxon>Bacteria</taxon>
        <taxon>Pseudomonadati</taxon>
        <taxon>Bacteroidota</taxon>
        <taxon>Sphingobacteriia</taxon>
        <taxon>Sphingobacteriales</taxon>
        <taxon>Sphingobacteriaceae</taxon>
        <taxon>Mucilaginibacter</taxon>
    </lineage>
</organism>
<accession>A0A3E2NW20</accession>
<reference evidence="1 2" key="1">
    <citation type="submission" date="2018-08" db="EMBL/GenBank/DDBJ databases">
        <title>Mucilaginibacter terrae sp. nov., isolated from manganese diggings.</title>
        <authorList>
            <person name="Huang Y."/>
            <person name="Zhou Z."/>
        </authorList>
    </citation>
    <scope>NUCLEOTIDE SEQUENCE [LARGE SCALE GENOMIC DNA]</scope>
    <source>
        <strain evidence="1 2">ZH6</strain>
    </source>
</reference>
<protein>
    <submittedName>
        <fullName evidence="1">Uncharacterized protein</fullName>
    </submittedName>
</protein>